<feature type="non-terminal residue" evidence="2">
    <location>
        <position position="170"/>
    </location>
</feature>
<keyword evidence="3" id="KW-1185">Reference proteome</keyword>
<evidence type="ECO:0000313" key="3">
    <source>
        <dbReference type="Proteomes" id="UP000440004"/>
    </source>
</evidence>
<organism evidence="2 3">
    <name type="scientific">Alkalibaculum sporogenes</name>
    <dbReference type="NCBI Taxonomy" id="2655001"/>
    <lineage>
        <taxon>Bacteria</taxon>
        <taxon>Bacillati</taxon>
        <taxon>Bacillota</taxon>
        <taxon>Clostridia</taxon>
        <taxon>Eubacteriales</taxon>
        <taxon>Eubacteriaceae</taxon>
        <taxon>Alkalibaculum</taxon>
    </lineage>
</organism>
<dbReference type="EMBL" id="WHNX01000089">
    <property type="protein sequence ID" value="MPW27386.1"/>
    <property type="molecule type" value="Genomic_DNA"/>
</dbReference>
<name>A0A6A7KDH3_9FIRM</name>
<dbReference type="InterPro" id="IPR008490">
    <property type="entry name" value="Transposase_InsH_N"/>
</dbReference>
<evidence type="ECO:0000313" key="2">
    <source>
        <dbReference type="EMBL" id="MPW27386.1"/>
    </source>
</evidence>
<feature type="domain" description="Transposase InsH N-terminal" evidence="1">
    <location>
        <begin position="14"/>
        <end position="109"/>
    </location>
</feature>
<protein>
    <submittedName>
        <fullName evidence="2">IS5/IS1182 family transposase</fullName>
    </submittedName>
</protein>
<dbReference type="PANTHER" id="PTHR35604">
    <property type="entry name" value="TRANSPOSASE INSH FOR INSERTION SEQUENCE ELEMENT IS5A-RELATED"/>
    <property type="match status" value="1"/>
</dbReference>
<gene>
    <name evidence="2" type="ORF">GC105_16690</name>
</gene>
<proteinExistence type="predicted"/>
<comment type="caution">
    <text evidence="2">The sequence shown here is derived from an EMBL/GenBank/DDBJ whole genome shotgun (WGS) entry which is preliminary data.</text>
</comment>
<dbReference type="PANTHER" id="PTHR35604:SF2">
    <property type="entry name" value="TRANSPOSASE INSH FOR INSERTION SEQUENCE ELEMENT IS5A-RELATED"/>
    <property type="match status" value="1"/>
</dbReference>
<dbReference type="Pfam" id="PF05598">
    <property type="entry name" value="DUF772"/>
    <property type="match status" value="1"/>
</dbReference>
<dbReference type="Proteomes" id="UP000440004">
    <property type="component" value="Unassembled WGS sequence"/>
</dbReference>
<dbReference type="AlphaFoldDB" id="A0A6A7KDH3"/>
<reference evidence="2 3" key="1">
    <citation type="submission" date="2019-10" db="EMBL/GenBank/DDBJ databases">
        <title>Alkalibaculum tamaniensis sp.nov., a new alkaliphilic acetogen, isolated on methoxylated aromatics from a mud volcano.</title>
        <authorList>
            <person name="Khomyakova M.A."/>
            <person name="Merkel A.Y."/>
            <person name="Bonch-Osmolovskaya E.A."/>
            <person name="Slobodkin A.I."/>
        </authorList>
    </citation>
    <scope>NUCLEOTIDE SEQUENCE [LARGE SCALE GENOMIC DNA]</scope>
    <source>
        <strain evidence="2 3">M08DMB</strain>
    </source>
</reference>
<accession>A0A6A7KDH3</accession>
<evidence type="ECO:0000259" key="1">
    <source>
        <dbReference type="Pfam" id="PF05598"/>
    </source>
</evidence>
<sequence>MLRLMPKQSSFHSSLYNKIPKNHILKLINSVVDFSFINELLEESYCKKFGRPAREPELMCKLLFLQHLYNLSDERIIEEANLNLVYMYFIGINPEDSLPDKSLLSKFRTQRLQDSTLDEIITEIVTQCVDKGIVKGKSVSIDATHIEANTIKKTPERLMKHLARKIISAY</sequence>
<dbReference type="RefSeq" id="WP_193708473.1">
    <property type="nucleotide sequence ID" value="NZ_WHNX01000089.1"/>
</dbReference>